<sequence>MSPQVLVLLCVVAATVALPAPGYHVVHAPLVHHVPIVHHAPILHHAPIVHAAPLIHPPVVKYKVKSHYHIFG</sequence>
<name>A0A5E4PZV8_9NEOP</name>
<reference evidence="2 3" key="1">
    <citation type="submission" date="2017-07" db="EMBL/GenBank/DDBJ databases">
        <authorList>
            <person name="Talla V."/>
            <person name="Backstrom N."/>
        </authorList>
    </citation>
    <scope>NUCLEOTIDE SEQUENCE [LARGE SCALE GENOMIC DNA]</scope>
</reference>
<accession>A0A5E4PZV8</accession>
<evidence type="ECO:0000256" key="1">
    <source>
        <dbReference type="SAM" id="SignalP"/>
    </source>
</evidence>
<protein>
    <submittedName>
        <fullName evidence="2">Uncharacterized protein</fullName>
    </submittedName>
</protein>
<evidence type="ECO:0000313" key="2">
    <source>
        <dbReference type="EMBL" id="VVC90504.1"/>
    </source>
</evidence>
<organism evidence="2 3">
    <name type="scientific">Leptidea sinapis</name>
    <dbReference type="NCBI Taxonomy" id="189913"/>
    <lineage>
        <taxon>Eukaryota</taxon>
        <taxon>Metazoa</taxon>
        <taxon>Ecdysozoa</taxon>
        <taxon>Arthropoda</taxon>
        <taxon>Hexapoda</taxon>
        <taxon>Insecta</taxon>
        <taxon>Pterygota</taxon>
        <taxon>Neoptera</taxon>
        <taxon>Endopterygota</taxon>
        <taxon>Lepidoptera</taxon>
        <taxon>Glossata</taxon>
        <taxon>Ditrysia</taxon>
        <taxon>Papilionoidea</taxon>
        <taxon>Pieridae</taxon>
        <taxon>Dismorphiinae</taxon>
        <taxon>Leptidea</taxon>
    </lineage>
</organism>
<dbReference type="Proteomes" id="UP000324832">
    <property type="component" value="Unassembled WGS sequence"/>
</dbReference>
<proteinExistence type="predicted"/>
<feature type="chain" id="PRO_5022817428" evidence="1">
    <location>
        <begin position="18"/>
        <end position="72"/>
    </location>
</feature>
<evidence type="ECO:0000313" key="3">
    <source>
        <dbReference type="Proteomes" id="UP000324832"/>
    </source>
</evidence>
<gene>
    <name evidence="2" type="ORF">LSINAPIS_LOCUS3396</name>
</gene>
<dbReference type="EMBL" id="FZQP02000804">
    <property type="protein sequence ID" value="VVC90504.1"/>
    <property type="molecule type" value="Genomic_DNA"/>
</dbReference>
<dbReference type="AlphaFoldDB" id="A0A5E4PZV8"/>
<keyword evidence="1" id="KW-0732">Signal</keyword>
<keyword evidence="3" id="KW-1185">Reference proteome</keyword>
<feature type="signal peptide" evidence="1">
    <location>
        <begin position="1"/>
        <end position="17"/>
    </location>
</feature>